<keyword evidence="3 9" id="KW-0479">Metal-binding</keyword>
<feature type="binding site" evidence="9">
    <location>
        <position position="401"/>
    </location>
    <ligand>
        <name>Zn(2+)</name>
        <dbReference type="ChEBI" id="CHEBI:29105"/>
        <label>1</label>
    </ligand>
</feature>
<dbReference type="InterPro" id="IPR011011">
    <property type="entry name" value="Znf_FYVE_PHD"/>
</dbReference>
<dbReference type="SUPFAM" id="SSF57903">
    <property type="entry name" value="FYVE/PHD zinc finger"/>
    <property type="match status" value="1"/>
</dbReference>
<gene>
    <name evidence="14" type="ORF">OE88DRAFT_1650376</name>
</gene>
<dbReference type="SMART" id="SM01408">
    <property type="entry name" value="ING"/>
    <property type="match status" value="1"/>
</dbReference>
<evidence type="ECO:0000256" key="7">
    <source>
        <dbReference type="ARBA" id="ARBA00023242"/>
    </source>
</evidence>
<evidence type="ECO:0000256" key="11">
    <source>
        <dbReference type="RuleBase" id="RU361213"/>
    </source>
</evidence>
<dbReference type="GO" id="GO:0008270">
    <property type="term" value="F:zinc ion binding"/>
    <property type="evidence" value="ECO:0007669"/>
    <property type="project" value="UniProtKB-KW"/>
</dbReference>
<evidence type="ECO:0000256" key="3">
    <source>
        <dbReference type="ARBA" id="ARBA00022723"/>
    </source>
</evidence>
<evidence type="ECO:0000313" key="14">
    <source>
        <dbReference type="EMBL" id="TFK56885.1"/>
    </source>
</evidence>
<comment type="similarity">
    <text evidence="2 11">Belongs to the ING family.</text>
</comment>
<feature type="binding site" evidence="9">
    <location>
        <position position="392"/>
    </location>
    <ligand>
        <name>Zn(2+)</name>
        <dbReference type="ChEBI" id="CHEBI:29105"/>
        <label>2</label>
    </ligand>
</feature>
<evidence type="ECO:0000256" key="1">
    <source>
        <dbReference type="ARBA" id="ARBA00004123"/>
    </source>
</evidence>
<feature type="binding site" evidence="9">
    <location>
        <position position="414"/>
    </location>
    <ligand>
        <name>Zn(2+)</name>
        <dbReference type="ChEBI" id="CHEBI:29105"/>
        <label>2</label>
    </ligand>
</feature>
<dbReference type="GO" id="GO:0006325">
    <property type="term" value="P:chromatin organization"/>
    <property type="evidence" value="ECO:0007669"/>
    <property type="project" value="UniProtKB-KW"/>
</dbReference>
<dbReference type="InterPro" id="IPR013083">
    <property type="entry name" value="Znf_RING/FYVE/PHD"/>
</dbReference>
<feature type="compositionally biased region" description="Polar residues" evidence="12">
    <location>
        <begin position="237"/>
        <end position="252"/>
    </location>
</feature>
<accession>A0A5C3NJ61</accession>
<feature type="region of interest" description="Disordered" evidence="12">
    <location>
        <begin position="236"/>
        <end position="273"/>
    </location>
</feature>
<evidence type="ECO:0000256" key="9">
    <source>
        <dbReference type="PIRSR" id="PIRSR628651-51"/>
    </source>
</evidence>
<dbReference type="GO" id="GO:0005634">
    <property type="term" value="C:nucleus"/>
    <property type="evidence" value="ECO:0007669"/>
    <property type="project" value="UniProtKB-SubCell"/>
</dbReference>
<reference evidence="14 15" key="1">
    <citation type="journal article" date="2019" name="Nat. Ecol. Evol.">
        <title>Megaphylogeny resolves global patterns of mushroom evolution.</title>
        <authorList>
            <person name="Varga T."/>
            <person name="Krizsan K."/>
            <person name="Foldi C."/>
            <person name="Dima B."/>
            <person name="Sanchez-Garcia M."/>
            <person name="Sanchez-Ramirez S."/>
            <person name="Szollosi G.J."/>
            <person name="Szarkandi J.G."/>
            <person name="Papp V."/>
            <person name="Albert L."/>
            <person name="Andreopoulos W."/>
            <person name="Angelini C."/>
            <person name="Antonin V."/>
            <person name="Barry K.W."/>
            <person name="Bougher N.L."/>
            <person name="Buchanan P."/>
            <person name="Buyck B."/>
            <person name="Bense V."/>
            <person name="Catcheside P."/>
            <person name="Chovatia M."/>
            <person name="Cooper J."/>
            <person name="Damon W."/>
            <person name="Desjardin D."/>
            <person name="Finy P."/>
            <person name="Geml J."/>
            <person name="Haridas S."/>
            <person name="Hughes K."/>
            <person name="Justo A."/>
            <person name="Karasinski D."/>
            <person name="Kautmanova I."/>
            <person name="Kiss B."/>
            <person name="Kocsube S."/>
            <person name="Kotiranta H."/>
            <person name="LaButti K.M."/>
            <person name="Lechner B.E."/>
            <person name="Liimatainen K."/>
            <person name="Lipzen A."/>
            <person name="Lukacs Z."/>
            <person name="Mihaltcheva S."/>
            <person name="Morgado L.N."/>
            <person name="Niskanen T."/>
            <person name="Noordeloos M.E."/>
            <person name="Ohm R.A."/>
            <person name="Ortiz-Santana B."/>
            <person name="Ovrebo C."/>
            <person name="Racz N."/>
            <person name="Riley R."/>
            <person name="Savchenko A."/>
            <person name="Shiryaev A."/>
            <person name="Soop K."/>
            <person name="Spirin V."/>
            <person name="Szebenyi C."/>
            <person name="Tomsovsky M."/>
            <person name="Tulloss R.E."/>
            <person name="Uehling J."/>
            <person name="Grigoriev I.V."/>
            <person name="Vagvolgyi C."/>
            <person name="Papp T."/>
            <person name="Martin F.M."/>
            <person name="Miettinen O."/>
            <person name="Hibbett D.S."/>
            <person name="Nagy L.G."/>
        </authorList>
    </citation>
    <scope>NUCLEOTIDE SEQUENCE [LARGE SCALE GENOMIC DNA]</scope>
    <source>
        <strain evidence="14 15">OMC1185</strain>
    </source>
</reference>
<feature type="binding site" evidence="9">
    <location>
        <position position="374"/>
    </location>
    <ligand>
        <name>Zn(2+)</name>
        <dbReference type="ChEBI" id="CHEBI:29105"/>
        <label>1</label>
    </ligand>
</feature>
<sequence>MAPRPSAAAAASASQTAYSLTLLSEYTHTLDALPIDLSRNFADLRELDAVLSSSMQTVTAKVEYLTKMIEDNKGGQEQRLLLLAEIAEEAQRLKPGSDDKIRVACHAADNLRFHANYLTDLLEPIPSFDATIMNRKTIYPHVATKSYHPINTTETGRRRRNAATNLFSTTAAESPAVKKRRTAKDDEVDGSRSPRKDKAEASGPKPRGGPRAKKNERAPSPAESILSVASHIPGLSHQAQGNSKANGSQSISRNGNGANKRGGRNNTHAARSPEVYTYEATSHRKDIFTGPPSTSHPSLPQPYLNGPGSDWTHGQLEGPGVPPARSAGHTPVVLAASASVAVVSTTTVTTTSGNVTDGVEEVVEDAQDDGRRYCICGGPSYGEMVACDGEGCDKEWYHLACIGMEVAPAGAWFCDECVGRGLGPKHKNGRARRGAGKRANNRASANA</sequence>
<dbReference type="CDD" id="cd16859">
    <property type="entry name" value="ING_ING4_5"/>
    <property type="match status" value="1"/>
</dbReference>
<dbReference type="Gene3D" id="6.10.140.1740">
    <property type="match status" value="1"/>
</dbReference>
<dbReference type="STRING" id="5364.A0A5C3NJ61"/>
<feature type="binding site" evidence="9">
    <location>
        <position position="387"/>
    </location>
    <ligand>
        <name>Zn(2+)</name>
        <dbReference type="ChEBI" id="CHEBI:29105"/>
        <label>2</label>
    </ligand>
</feature>
<dbReference type="Gene3D" id="3.30.40.10">
    <property type="entry name" value="Zinc/RING finger domain, C3HC4 (zinc finger)"/>
    <property type="match status" value="1"/>
</dbReference>
<dbReference type="Pfam" id="PF00628">
    <property type="entry name" value="PHD"/>
    <property type="match status" value="1"/>
</dbReference>
<feature type="compositionally biased region" description="Basic residues" evidence="12">
    <location>
        <begin position="424"/>
        <end position="440"/>
    </location>
</feature>
<comment type="function">
    <text evidence="11">Component of an histone acetyltransferase complex.</text>
</comment>
<feature type="compositionally biased region" description="Basic and acidic residues" evidence="12">
    <location>
        <begin position="183"/>
        <end position="200"/>
    </location>
</feature>
<dbReference type="GO" id="GO:0006355">
    <property type="term" value="P:regulation of DNA-templated transcription"/>
    <property type="evidence" value="ECO:0007669"/>
    <property type="project" value="TreeGrafter"/>
</dbReference>
<name>A0A5C3NJ61_9AGAM</name>
<evidence type="ECO:0000256" key="8">
    <source>
        <dbReference type="PIRSR" id="PIRSR628651-50"/>
    </source>
</evidence>
<organism evidence="14 15">
    <name type="scientific">Heliocybe sulcata</name>
    <dbReference type="NCBI Taxonomy" id="5364"/>
    <lineage>
        <taxon>Eukaryota</taxon>
        <taxon>Fungi</taxon>
        <taxon>Dikarya</taxon>
        <taxon>Basidiomycota</taxon>
        <taxon>Agaricomycotina</taxon>
        <taxon>Agaricomycetes</taxon>
        <taxon>Gloeophyllales</taxon>
        <taxon>Gloeophyllaceae</taxon>
        <taxon>Heliocybe</taxon>
    </lineage>
</organism>
<feature type="site" description="Histone H3K4me3 binding" evidence="8">
    <location>
        <position position="396"/>
    </location>
</feature>
<evidence type="ECO:0000259" key="13">
    <source>
        <dbReference type="PROSITE" id="PS50016"/>
    </source>
</evidence>
<comment type="subcellular location">
    <subcellularLocation>
        <location evidence="1 11">Nucleus</location>
    </subcellularLocation>
</comment>
<keyword evidence="4 10" id="KW-0863">Zinc-finger</keyword>
<feature type="region of interest" description="Disordered" evidence="12">
    <location>
        <begin position="424"/>
        <end position="447"/>
    </location>
</feature>
<keyword evidence="6 11" id="KW-0156">Chromatin regulator</keyword>
<evidence type="ECO:0000256" key="6">
    <source>
        <dbReference type="ARBA" id="ARBA00022853"/>
    </source>
</evidence>
<feature type="binding site" evidence="9">
    <location>
        <position position="376"/>
    </location>
    <ligand>
        <name>Zn(2+)</name>
        <dbReference type="ChEBI" id="CHEBI:29105"/>
        <label>1</label>
    </ligand>
</feature>
<dbReference type="InterPro" id="IPR028651">
    <property type="entry name" value="ING_fam"/>
</dbReference>
<dbReference type="InterPro" id="IPR024610">
    <property type="entry name" value="ING_N_histone-binding"/>
</dbReference>
<proteinExistence type="inferred from homology"/>
<dbReference type="PANTHER" id="PTHR10333:SF42">
    <property type="entry name" value="INHIBITOR OF GROWTH PROTEIN 5"/>
    <property type="match status" value="1"/>
</dbReference>
<dbReference type="InterPro" id="IPR001965">
    <property type="entry name" value="Znf_PHD"/>
</dbReference>
<dbReference type="Proteomes" id="UP000305948">
    <property type="component" value="Unassembled WGS sequence"/>
</dbReference>
<dbReference type="CDD" id="cd15505">
    <property type="entry name" value="PHD_ING"/>
    <property type="match status" value="1"/>
</dbReference>
<dbReference type="AlphaFoldDB" id="A0A5C3NJ61"/>
<dbReference type="InterPro" id="IPR019786">
    <property type="entry name" value="Zinc_finger_PHD-type_CS"/>
</dbReference>
<dbReference type="PANTHER" id="PTHR10333">
    <property type="entry name" value="INHIBITOR OF GROWTH PROTEIN"/>
    <property type="match status" value="1"/>
</dbReference>
<evidence type="ECO:0000256" key="12">
    <source>
        <dbReference type="SAM" id="MobiDB-lite"/>
    </source>
</evidence>
<feature type="region of interest" description="Disordered" evidence="12">
    <location>
        <begin position="166"/>
        <end position="222"/>
    </location>
</feature>
<dbReference type="PROSITE" id="PS01359">
    <property type="entry name" value="ZF_PHD_1"/>
    <property type="match status" value="1"/>
</dbReference>
<evidence type="ECO:0000256" key="4">
    <source>
        <dbReference type="ARBA" id="ARBA00022771"/>
    </source>
</evidence>
<feature type="site" description="Histone H3K4me3 binding" evidence="8">
    <location>
        <position position="384"/>
    </location>
</feature>
<comment type="subunit">
    <text evidence="11">Component of an histone acetyltransferase complex. Interacts with H3K4me3 and to a lesser extent with H3K4me2.</text>
</comment>
<dbReference type="GO" id="GO:0000785">
    <property type="term" value="C:chromatin"/>
    <property type="evidence" value="ECO:0007669"/>
    <property type="project" value="UniProtKB-ARBA"/>
</dbReference>
<evidence type="ECO:0000256" key="2">
    <source>
        <dbReference type="ARBA" id="ARBA00010210"/>
    </source>
</evidence>
<feature type="site" description="Histone H3K4me3 binding" evidence="8">
    <location>
        <position position="373"/>
    </location>
</feature>
<feature type="domain" description="PHD-type" evidence="13">
    <location>
        <begin position="371"/>
        <end position="420"/>
    </location>
</feature>
<keyword evidence="5 9" id="KW-0862">Zinc</keyword>
<feature type="site" description="Histone H3K4me3 binding" evidence="8">
    <location>
        <position position="388"/>
    </location>
</feature>
<keyword evidence="15" id="KW-1185">Reference proteome</keyword>
<evidence type="ECO:0000313" key="15">
    <source>
        <dbReference type="Proteomes" id="UP000305948"/>
    </source>
</evidence>
<keyword evidence="7 11" id="KW-0539">Nucleus</keyword>
<dbReference type="Pfam" id="PF12998">
    <property type="entry name" value="ING"/>
    <property type="match status" value="1"/>
</dbReference>
<evidence type="ECO:0000256" key="10">
    <source>
        <dbReference type="PROSITE-ProRule" id="PRU00146"/>
    </source>
</evidence>
<feature type="binding site" evidence="9">
    <location>
        <position position="398"/>
    </location>
    <ligand>
        <name>Zn(2+)</name>
        <dbReference type="ChEBI" id="CHEBI:29105"/>
        <label>1</label>
    </ligand>
</feature>
<comment type="domain">
    <text evidence="11">The PHD-type zinc finger mediates the binding to H3K4me3.</text>
</comment>
<feature type="binding site" evidence="9">
    <location>
        <position position="417"/>
    </location>
    <ligand>
        <name>Zn(2+)</name>
        <dbReference type="ChEBI" id="CHEBI:29105"/>
        <label>2</label>
    </ligand>
</feature>
<feature type="region of interest" description="Disordered" evidence="12">
    <location>
        <begin position="285"/>
        <end position="325"/>
    </location>
</feature>
<dbReference type="InterPro" id="IPR019787">
    <property type="entry name" value="Znf_PHD-finger"/>
</dbReference>
<dbReference type="OrthoDB" id="2505961at2759"/>
<dbReference type="PROSITE" id="PS50016">
    <property type="entry name" value="ZF_PHD_2"/>
    <property type="match status" value="1"/>
</dbReference>
<dbReference type="SMART" id="SM00249">
    <property type="entry name" value="PHD"/>
    <property type="match status" value="1"/>
</dbReference>
<dbReference type="EMBL" id="ML213503">
    <property type="protein sequence ID" value="TFK56885.1"/>
    <property type="molecule type" value="Genomic_DNA"/>
</dbReference>
<evidence type="ECO:0000256" key="5">
    <source>
        <dbReference type="ARBA" id="ARBA00022833"/>
    </source>
</evidence>
<protein>
    <recommendedName>
        <fullName evidence="11">Chromatin modification-related protein</fullName>
    </recommendedName>
</protein>